<dbReference type="Proteomes" id="UP000257109">
    <property type="component" value="Unassembled WGS sequence"/>
</dbReference>
<feature type="non-terminal residue" evidence="7">
    <location>
        <position position="1"/>
    </location>
</feature>
<dbReference type="GO" id="GO:0022857">
    <property type="term" value="F:transmembrane transporter activity"/>
    <property type="evidence" value="ECO:0007669"/>
    <property type="project" value="InterPro"/>
</dbReference>
<feature type="transmembrane region" description="Helical" evidence="6">
    <location>
        <begin position="278"/>
        <end position="301"/>
    </location>
</feature>
<comment type="similarity">
    <text evidence="2">Belongs to the major facilitator superfamily. Proton-dependent oligopeptide transporter (POT/PTR) (TC 2.A.17) family.</text>
</comment>
<feature type="transmembrane region" description="Helical" evidence="6">
    <location>
        <begin position="145"/>
        <end position="162"/>
    </location>
</feature>
<dbReference type="InterPro" id="IPR036259">
    <property type="entry name" value="MFS_trans_sf"/>
</dbReference>
<dbReference type="PANTHER" id="PTHR11654">
    <property type="entry name" value="OLIGOPEPTIDE TRANSPORTER-RELATED"/>
    <property type="match status" value="1"/>
</dbReference>
<feature type="transmembrane region" description="Helical" evidence="6">
    <location>
        <begin position="605"/>
        <end position="624"/>
    </location>
</feature>
<accession>A0A371EMB4</accession>
<feature type="transmembrane region" description="Helical" evidence="6">
    <location>
        <begin position="401"/>
        <end position="422"/>
    </location>
</feature>
<dbReference type="SUPFAM" id="SSF103473">
    <property type="entry name" value="MFS general substrate transporter"/>
    <property type="match status" value="1"/>
</dbReference>
<dbReference type="AlphaFoldDB" id="A0A371EMB4"/>
<dbReference type="InterPro" id="IPR000109">
    <property type="entry name" value="POT_fam"/>
</dbReference>
<comment type="subcellular location">
    <subcellularLocation>
        <location evidence="1">Membrane</location>
        <topology evidence="1">Multi-pass membrane protein</topology>
    </subcellularLocation>
</comment>
<keyword evidence="5 6" id="KW-0472">Membrane</keyword>
<proteinExistence type="inferred from homology"/>
<feature type="transmembrane region" description="Helical" evidence="6">
    <location>
        <begin position="121"/>
        <end position="139"/>
    </location>
</feature>
<feature type="transmembrane region" description="Helical" evidence="6">
    <location>
        <begin position="568"/>
        <end position="593"/>
    </location>
</feature>
<keyword evidence="3 6" id="KW-0812">Transmembrane</keyword>
<comment type="caution">
    <text evidence="7">The sequence shown here is derived from an EMBL/GenBank/DDBJ whole genome shotgun (WGS) entry which is preliminary data.</text>
</comment>
<dbReference type="CDD" id="cd17414">
    <property type="entry name" value="MFS_NPF4"/>
    <property type="match status" value="1"/>
</dbReference>
<evidence type="ECO:0000256" key="3">
    <source>
        <dbReference type="ARBA" id="ARBA00022692"/>
    </source>
</evidence>
<reference evidence="7" key="1">
    <citation type="submission" date="2018-05" db="EMBL/GenBank/DDBJ databases">
        <title>Draft genome of Mucuna pruriens seed.</title>
        <authorList>
            <person name="Nnadi N.E."/>
            <person name="Vos R."/>
            <person name="Hasami M.H."/>
            <person name="Devisetty U.K."/>
            <person name="Aguiy J.C."/>
        </authorList>
    </citation>
    <scope>NUCLEOTIDE SEQUENCE [LARGE SCALE GENOMIC DNA]</scope>
    <source>
        <strain evidence="7">JCA_2017</strain>
    </source>
</reference>
<evidence type="ECO:0000256" key="6">
    <source>
        <dbReference type="SAM" id="Phobius"/>
    </source>
</evidence>
<gene>
    <name evidence="7" type="primary">NPF4.3</name>
    <name evidence="7" type="ORF">CR513_53957</name>
</gene>
<dbReference type="OrthoDB" id="8904098at2759"/>
<sequence length="652" mass="73467">MNEGVGPIGEELIYERREGKGRNRLRINGDSYSNSGLERQTLQPFQTWWDDSSCFYSWSVHPLFLSFNSHFHFHFHFHSHSHSHPSGFQTFEIMAIAAVGNNLITYVTNEMHFSLSKAANVVTNFIGAIFLLALLGGYLSDSYLGSFWTMLIFAFVELSVTIPSHHHTFHIFGFILLSVQAHLPQLKPPPCNDGEHCVEAEGFKAIIFFLALYLVALGSGCVKPNMVAYGGDQFNQDNPQQLKKLSTYFNAAYFAFSLGQLISLTILVWVQTHSGMDVGFGVSAAVMAMGLISLICGTLYYRNKPPQGSILTPIAQVIVAAIVKRKLVPPSNPQMLYGSENNADLLYTDKFSQVISIYVIDYIICTIRFLDKACIIVQEGTDRKESTWRLCSVDQVEQVKILLSVIPIFSCTIVFNTILAQLQTFSVQQGRAMDTHLTKFFNIPPASLQSIPYILLIVLVPLYDTFFVPFARKFTGHESGISPLCRIGFGLFLATFSMVSAAVMEKKRRDAAVNHNQTLSIFWITPQYLIFGLSEMFTAIGLLEFFYKQSLKGMQAFSTAITYCSYSFGFYLSTVLVSLVNKITSTFSTGGWLHYNNLNQDRLDLFYWLLAVLSFLNFLNYLFWSRRYSHAPSLSQPNVKEINPYPGDDDIP</sequence>
<dbReference type="Gene3D" id="1.20.1250.20">
    <property type="entry name" value="MFS general substrate transporter like domains"/>
    <property type="match status" value="1"/>
</dbReference>
<dbReference type="Pfam" id="PF00854">
    <property type="entry name" value="PTR2"/>
    <property type="match status" value="1"/>
</dbReference>
<evidence type="ECO:0000256" key="5">
    <source>
        <dbReference type="ARBA" id="ARBA00023136"/>
    </source>
</evidence>
<feature type="transmembrane region" description="Helical" evidence="6">
    <location>
        <begin position="483"/>
        <end position="504"/>
    </location>
</feature>
<keyword evidence="4 6" id="KW-1133">Transmembrane helix</keyword>
<protein>
    <submittedName>
        <fullName evidence="7">Protein NRT1/ PTR FAMILY 4.3</fullName>
    </submittedName>
</protein>
<evidence type="ECO:0000313" key="7">
    <source>
        <dbReference type="EMBL" id="RDX67195.1"/>
    </source>
</evidence>
<dbReference type="EMBL" id="QJKJ01013104">
    <property type="protein sequence ID" value="RDX67195.1"/>
    <property type="molecule type" value="Genomic_DNA"/>
</dbReference>
<evidence type="ECO:0000256" key="4">
    <source>
        <dbReference type="ARBA" id="ARBA00022989"/>
    </source>
</evidence>
<feature type="transmembrane region" description="Helical" evidence="6">
    <location>
        <begin position="524"/>
        <end position="547"/>
    </location>
</feature>
<feature type="transmembrane region" description="Helical" evidence="6">
    <location>
        <begin position="451"/>
        <end position="471"/>
    </location>
</feature>
<name>A0A371EMB4_MUCPR</name>
<feature type="transmembrane region" description="Helical" evidence="6">
    <location>
        <begin position="206"/>
        <end position="230"/>
    </location>
</feature>
<feature type="transmembrane region" description="Helical" evidence="6">
    <location>
        <begin position="251"/>
        <end position="272"/>
    </location>
</feature>
<evidence type="ECO:0000256" key="1">
    <source>
        <dbReference type="ARBA" id="ARBA00004141"/>
    </source>
</evidence>
<dbReference type="GO" id="GO:0016020">
    <property type="term" value="C:membrane"/>
    <property type="evidence" value="ECO:0007669"/>
    <property type="project" value="UniProtKB-SubCell"/>
</dbReference>
<evidence type="ECO:0000313" key="8">
    <source>
        <dbReference type="Proteomes" id="UP000257109"/>
    </source>
</evidence>
<organism evidence="7 8">
    <name type="scientific">Mucuna pruriens</name>
    <name type="common">Velvet bean</name>
    <name type="synonym">Dolichos pruriens</name>
    <dbReference type="NCBI Taxonomy" id="157652"/>
    <lineage>
        <taxon>Eukaryota</taxon>
        <taxon>Viridiplantae</taxon>
        <taxon>Streptophyta</taxon>
        <taxon>Embryophyta</taxon>
        <taxon>Tracheophyta</taxon>
        <taxon>Spermatophyta</taxon>
        <taxon>Magnoliopsida</taxon>
        <taxon>eudicotyledons</taxon>
        <taxon>Gunneridae</taxon>
        <taxon>Pentapetalae</taxon>
        <taxon>rosids</taxon>
        <taxon>fabids</taxon>
        <taxon>Fabales</taxon>
        <taxon>Fabaceae</taxon>
        <taxon>Papilionoideae</taxon>
        <taxon>50 kb inversion clade</taxon>
        <taxon>NPAAA clade</taxon>
        <taxon>indigoferoid/millettioid clade</taxon>
        <taxon>Phaseoleae</taxon>
        <taxon>Mucuna</taxon>
    </lineage>
</organism>
<evidence type="ECO:0000256" key="2">
    <source>
        <dbReference type="ARBA" id="ARBA00005982"/>
    </source>
</evidence>
<keyword evidence="8" id="KW-1185">Reference proteome</keyword>